<dbReference type="CDD" id="cd09279">
    <property type="entry name" value="RNase_HI_like"/>
    <property type="match status" value="1"/>
</dbReference>
<reference evidence="3 4" key="1">
    <citation type="submission" date="2019-09" db="EMBL/GenBank/DDBJ databases">
        <authorList>
            <person name="Ou C."/>
        </authorList>
    </citation>
    <scope>NUCLEOTIDE SEQUENCE [LARGE SCALE GENOMIC DNA]</scope>
    <source>
        <strain evidence="3">S2</strain>
        <tissue evidence="3">Leaf</tissue>
    </source>
</reference>
<dbReference type="EMBL" id="SMOL01000160">
    <property type="protein sequence ID" value="KAB2624671.1"/>
    <property type="molecule type" value="Genomic_DNA"/>
</dbReference>
<dbReference type="AlphaFoldDB" id="A0A5N5HEP9"/>
<evidence type="ECO:0000313" key="4">
    <source>
        <dbReference type="Proteomes" id="UP000327157"/>
    </source>
</evidence>
<feature type="compositionally biased region" description="Low complexity" evidence="1">
    <location>
        <begin position="61"/>
        <end position="75"/>
    </location>
</feature>
<dbReference type="Gene3D" id="3.40.970.10">
    <property type="entry name" value="Ribonuclease H1, N-terminal domain"/>
    <property type="match status" value="1"/>
</dbReference>
<dbReference type="InterPro" id="IPR037056">
    <property type="entry name" value="RNase_H1_N_sf"/>
</dbReference>
<evidence type="ECO:0000313" key="3">
    <source>
        <dbReference type="EMBL" id="KAB2624671.1"/>
    </source>
</evidence>
<dbReference type="InterPro" id="IPR002156">
    <property type="entry name" value="RNaseH_domain"/>
</dbReference>
<dbReference type="Proteomes" id="UP000327157">
    <property type="component" value="Chromosome 16"/>
</dbReference>
<evidence type="ECO:0000256" key="1">
    <source>
        <dbReference type="SAM" id="MobiDB-lite"/>
    </source>
</evidence>
<accession>A0A5N5HEP9</accession>
<protein>
    <recommendedName>
        <fullName evidence="2">RNase H type-1 domain-containing protein</fullName>
    </recommendedName>
</protein>
<dbReference type="GO" id="GO:0004523">
    <property type="term" value="F:RNA-DNA hybrid ribonuclease activity"/>
    <property type="evidence" value="ECO:0007669"/>
    <property type="project" value="InterPro"/>
</dbReference>
<feature type="region of interest" description="Disordered" evidence="1">
    <location>
        <begin position="174"/>
        <end position="197"/>
    </location>
</feature>
<reference evidence="3 4" key="3">
    <citation type="submission" date="2019-11" db="EMBL/GenBank/DDBJ databases">
        <title>A de novo genome assembly of a pear dwarfing rootstock.</title>
        <authorList>
            <person name="Wang F."/>
            <person name="Wang J."/>
            <person name="Li S."/>
            <person name="Zhang Y."/>
            <person name="Fang M."/>
            <person name="Ma L."/>
            <person name="Zhao Y."/>
            <person name="Jiang S."/>
        </authorList>
    </citation>
    <scope>NUCLEOTIDE SEQUENCE [LARGE SCALE GENOMIC DNA]</scope>
    <source>
        <strain evidence="3">S2</strain>
        <tissue evidence="3">Leaf</tissue>
    </source>
</reference>
<dbReference type="SUPFAM" id="SSF53098">
    <property type="entry name" value="Ribonuclease H-like"/>
    <property type="match status" value="1"/>
</dbReference>
<name>A0A5N5HEP9_9ROSA</name>
<comment type="caution">
    <text evidence="3">The sequence shown here is derived from an EMBL/GenBank/DDBJ whole genome shotgun (WGS) entry which is preliminary data.</text>
</comment>
<feature type="compositionally biased region" description="Basic and acidic residues" evidence="1">
    <location>
        <begin position="176"/>
        <end position="195"/>
    </location>
</feature>
<dbReference type="PANTHER" id="PTHR46387">
    <property type="entry name" value="POLYNUCLEOTIDYL TRANSFERASE, RIBONUCLEASE H-LIKE SUPERFAMILY PROTEIN"/>
    <property type="match status" value="1"/>
</dbReference>
<dbReference type="PROSITE" id="PS50879">
    <property type="entry name" value="RNASE_H_1"/>
    <property type="match status" value="1"/>
</dbReference>
<sequence>MNCLSQVSSYTTAIFRTKSCFVAAASSSLCAPLPWRTKFNRPIGIKSINLESTKLHVQLYSSRSKSSSSSKTTSLHSRRNSGPEPVTEPEKDAFYVVRKGDIVGVYKSFSDCQAQLGSSIFDPPVSVYKGYSLTEETEDYLVSFGLKNAIYTIRAEDMKGDLFGKLLHCPFQDPTSSKDETSALDASEKRPREVPGSENVEVIGSTSILEDQFRKHVEMEHSTESPPLDTESCILEFDGASKGNPGLAGAGAVLRADDGSLICKIHEGLGVRTNNVAEYRALILGLKYALKKGFTKIRIKGDSKLVCMQVQGLWKVRNQNMSDLCEEVKELKDKFISFQISHVLRELNSEADAQANLAVRLSDGQVQEEEYGK</sequence>
<feature type="region of interest" description="Disordered" evidence="1">
    <location>
        <begin position="61"/>
        <end position="88"/>
    </location>
</feature>
<dbReference type="InterPro" id="IPR009027">
    <property type="entry name" value="Ribosomal_bL9/RNase_H1_N"/>
</dbReference>
<dbReference type="PANTHER" id="PTHR46387:SF2">
    <property type="entry name" value="RIBONUCLEASE HI"/>
    <property type="match status" value="1"/>
</dbReference>
<dbReference type="FunFam" id="3.30.420.10:FF:000076">
    <property type="entry name" value="RBR-type E3 ubiquitin transferase"/>
    <property type="match status" value="1"/>
</dbReference>
<evidence type="ECO:0000259" key="2">
    <source>
        <dbReference type="PROSITE" id="PS50879"/>
    </source>
</evidence>
<dbReference type="Pfam" id="PF01693">
    <property type="entry name" value="Cauli_VI"/>
    <property type="match status" value="1"/>
</dbReference>
<dbReference type="Pfam" id="PF13456">
    <property type="entry name" value="RVT_3"/>
    <property type="match status" value="1"/>
</dbReference>
<dbReference type="InterPro" id="IPR012337">
    <property type="entry name" value="RNaseH-like_sf"/>
</dbReference>
<dbReference type="InterPro" id="IPR011320">
    <property type="entry name" value="RNase_H1_N"/>
</dbReference>
<organism evidence="3 4">
    <name type="scientific">Pyrus ussuriensis x Pyrus communis</name>
    <dbReference type="NCBI Taxonomy" id="2448454"/>
    <lineage>
        <taxon>Eukaryota</taxon>
        <taxon>Viridiplantae</taxon>
        <taxon>Streptophyta</taxon>
        <taxon>Embryophyta</taxon>
        <taxon>Tracheophyta</taxon>
        <taxon>Spermatophyta</taxon>
        <taxon>Magnoliopsida</taxon>
        <taxon>eudicotyledons</taxon>
        <taxon>Gunneridae</taxon>
        <taxon>Pentapetalae</taxon>
        <taxon>rosids</taxon>
        <taxon>fabids</taxon>
        <taxon>Rosales</taxon>
        <taxon>Rosaceae</taxon>
        <taxon>Amygdaloideae</taxon>
        <taxon>Maleae</taxon>
        <taxon>Pyrus</taxon>
    </lineage>
</organism>
<gene>
    <name evidence="3" type="ORF">D8674_016331</name>
</gene>
<dbReference type="OrthoDB" id="2016287at2759"/>
<dbReference type="Gene3D" id="3.30.420.10">
    <property type="entry name" value="Ribonuclease H-like superfamily/Ribonuclease H"/>
    <property type="match status" value="1"/>
</dbReference>
<keyword evidence="4" id="KW-1185">Reference proteome</keyword>
<feature type="domain" description="RNase H type-1" evidence="2">
    <location>
        <begin position="229"/>
        <end position="360"/>
    </location>
</feature>
<proteinExistence type="predicted"/>
<dbReference type="InterPro" id="IPR036397">
    <property type="entry name" value="RNaseH_sf"/>
</dbReference>
<reference evidence="4" key="2">
    <citation type="submission" date="2019-10" db="EMBL/GenBank/DDBJ databases">
        <title>A de novo genome assembly of a pear dwarfing rootstock.</title>
        <authorList>
            <person name="Wang F."/>
            <person name="Wang J."/>
            <person name="Li S."/>
            <person name="Zhang Y."/>
            <person name="Fang M."/>
            <person name="Ma L."/>
            <person name="Zhao Y."/>
            <person name="Jiang S."/>
        </authorList>
    </citation>
    <scope>NUCLEOTIDE SEQUENCE [LARGE SCALE GENOMIC DNA]</scope>
</reference>
<dbReference type="SUPFAM" id="SSF55658">
    <property type="entry name" value="L9 N-domain-like"/>
    <property type="match status" value="1"/>
</dbReference>
<dbReference type="GO" id="GO:0003676">
    <property type="term" value="F:nucleic acid binding"/>
    <property type="evidence" value="ECO:0007669"/>
    <property type="project" value="InterPro"/>
</dbReference>